<dbReference type="PANTHER" id="PTHR34614">
    <property type="match status" value="1"/>
</dbReference>
<dbReference type="AlphaFoldDB" id="T1BRZ3"/>
<dbReference type="GO" id="GO:0006313">
    <property type="term" value="P:DNA transposition"/>
    <property type="evidence" value="ECO:0007669"/>
    <property type="project" value="InterPro"/>
</dbReference>
<reference evidence="2" key="2">
    <citation type="journal article" date="2014" name="ISME J.">
        <title>Microbial stratification in low pH oxic and suboxic macroscopic growths along an acid mine drainage.</title>
        <authorList>
            <person name="Mendez-Garcia C."/>
            <person name="Mesa V."/>
            <person name="Sprenger R.R."/>
            <person name="Richter M."/>
            <person name="Diez M.S."/>
            <person name="Solano J."/>
            <person name="Bargiela R."/>
            <person name="Golyshina O.V."/>
            <person name="Manteca A."/>
            <person name="Ramos J.L."/>
            <person name="Gallego J.R."/>
            <person name="Llorente I."/>
            <person name="Martins Dos Santos V.A."/>
            <person name="Jensen O.N."/>
            <person name="Pelaez A.I."/>
            <person name="Sanchez J."/>
            <person name="Ferrer M."/>
        </authorList>
    </citation>
    <scope>NUCLEOTIDE SEQUENCE</scope>
</reference>
<organism evidence="2">
    <name type="scientific">mine drainage metagenome</name>
    <dbReference type="NCBI Taxonomy" id="410659"/>
    <lineage>
        <taxon>unclassified sequences</taxon>
        <taxon>metagenomes</taxon>
        <taxon>ecological metagenomes</taxon>
    </lineage>
</organism>
<dbReference type="NCBIfam" id="NF033559">
    <property type="entry name" value="transpos_IS1634"/>
    <property type="match status" value="1"/>
</dbReference>
<dbReference type="GO" id="GO:0003677">
    <property type="term" value="F:DNA binding"/>
    <property type="evidence" value="ECO:0007669"/>
    <property type="project" value="InterPro"/>
</dbReference>
<gene>
    <name evidence="2" type="ORF">B1A_03869</name>
</gene>
<dbReference type="EMBL" id="AUZX01002824">
    <property type="protein sequence ID" value="EQD75656.1"/>
    <property type="molecule type" value="Genomic_DNA"/>
</dbReference>
<feature type="non-terminal residue" evidence="2">
    <location>
        <position position="1"/>
    </location>
</feature>
<dbReference type="InterPro" id="IPR012337">
    <property type="entry name" value="RNaseH-like_sf"/>
</dbReference>
<protein>
    <submittedName>
        <fullName evidence="2">Transposase IS4 family protein</fullName>
    </submittedName>
</protein>
<feature type="domain" description="Transposase IS4-like" evidence="1">
    <location>
        <begin position="41"/>
        <end position="127"/>
    </location>
</feature>
<dbReference type="Pfam" id="PF01609">
    <property type="entry name" value="DDE_Tnp_1"/>
    <property type="match status" value="1"/>
</dbReference>
<comment type="caution">
    <text evidence="2">The sequence shown here is derived from an EMBL/GenBank/DDBJ whole genome shotgun (WGS) entry which is preliminary data.</text>
</comment>
<evidence type="ECO:0000313" key="2">
    <source>
        <dbReference type="EMBL" id="EQD75656.1"/>
    </source>
</evidence>
<dbReference type="PANTHER" id="PTHR34614:SF2">
    <property type="entry name" value="TRANSPOSASE IS4-LIKE DOMAIN-CONTAINING PROTEIN"/>
    <property type="match status" value="1"/>
</dbReference>
<accession>T1BRZ3</accession>
<dbReference type="InterPro" id="IPR047654">
    <property type="entry name" value="IS1634_transpos"/>
</dbReference>
<dbReference type="SUPFAM" id="SSF53098">
    <property type="entry name" value="Ribonuclease H-like"/>
    <property type="match status" value="1"/>
</dbReference>
<reference evidence="2" key="1">
    <citation type="submission" date="2013-08" db="EMBL/GenBank/DDBJ databases">
        <authorList>
            <person name="Mendez C."/>
            <person name="Richter M."/>
            <person name="Ferrer M."/>
            <person name="Sanchez J."/>
        </authorList>
    </citation>
    <scope>NUCLEOTIDE SEQUENCE</scope>
</reference>
<evidence type="ECO:0000259" key="1">
    <source>
        <dbReference type="Pfam" id="PF01609"/>
    </source>
</evidence>
<dbReference type="GO" id="GO:0004803">
    <property type="term" value="F:transposase activity"/>
    <property type="evidence" value="ECO:0007669"/>
    <property type="project" value="InterPro"/>
</dbReference>
<sequence length="194" mass="22289">NKKRGELDLKDLNDRIDIVKKRISEIPDQKELKKSLGKLRSLVKFTANGTSLNEKRIDILKKLAGRFLIVTNAELPEDEVVSAYKEQWQIERSFRTMKSFLEIRPVYHRKPERIKAHVFVCVLSLLLSRIIEKKTGTTISETSRVLSYLKITPVHLGAGIVMIRSESEQAEDLLSQMNIPYPEKIVDGARTKMT</sequence>
<name>T1BRZ3_9ZZZZ</name>
<proteinExistence type="predicted"/>
<dbReference type="InterPro" id="IPR002559">
    <property type="entry name" value="Transposase_11"/>
</dbReference>